<dbReference type="Proteomes" id="UP000324748">
    <property type="component" value="Unassembled WGS sequence"/>
</dbReference>
<dbReference type="EMBL" id="VSWC01000080">
    <property type="protein sequence ID" value="KAA1093177.1"/>
    <property type="molecule type" value="Genomic_DNA"/>
</dbReference>
<organism evidence="1 2">
    <name type="scientific">Puccinia graminis f. sp. tritici</name>
    <dbReference type="NCBI Taxonomy" id="56615"/>
    <lineage>
        <taxon>Eukaryota</taxon>
        <taxon>Fungi</taxon>
        <taxon>Dikarya</taxon>
        <taxon>Basidiomycota</taxon>
        <taxon>Pucciniomycotina</taxon>
        <taxon>Pucciniomycetes</taxon>
        <taxon>Pucciniales</taxon>
        <taxon>Pucciniaceae</taxon>
        <taxon>Puccinia</taxon>
    </lineage>
</organism>
<name>A0A5B0NV42_PUCGR</name>
<dbReference type="AlphaFoldDB" id="A0A5B0NV42"/>
<keyword evidence="2" id="KW-1185">Reference proteome</keyword>
<sequence length="80" mass="8663">MAMEASKTGEIQNPEALSSADLFARRPGVVQMEINGKIFSLAGLKSRATPTNLPMLHARKRTSSDLLSLDGYTKVSEAKK</sequence>
<accession>A0A5B0NV42</accession>
<evidence type="ECO:0000313" key="2">
    <source>
        <dbReference type="Proteomes" id="UP000324748"/>
    </source>
</evidence>
<proteinExistence type="predicted"/>
<gene>
    <name evidence="1" type="ORF">PGT21_027904</name>
</gene>
<comment type="caution">
    <text evidence="1">The sequence shown here is derived from an EMBL/GenBank/DDBJ whole genome shotgun (WGS) entry which is preliminary data.</text>
</comment>
<protein>
    <submittedName>
        <fullName evidence="1">Uncharacterized protein</fullName>
    </submittedName>
</protein>
<reference evidence="1 2" key="1">
    <citation type="submission" date="2019-05" db="EMBL/GenBank/DDBJ databases">
        <title>Emergence of the Ug99 lineage of the wheat stem rust pathogen through somatic hybridization.</title>
        <authorList>
            <person name="Li F."/>
            <person name="Upadhyaya N.M."/>
            <person name="Sperschneider J."/>
            <person name="Matny O."/>
            <person name="Nguyen-Phuc H."/>
            <person name="Mago R."/>
            <person name="Raley C."/>
            <person name="Miller M.E."/>
            <person name="Silverstein K.A.T."/>
            <person name="Henningsen E."/>
            <person name="Hirsch C.D."/>
            <person name="Visser B."/>
            <person name="Pretorius Z.A."/>
            <person name="Steffenson B.J."/>
            <person name="Schwessinger B."/>
            <person name="Dodds P.N."/>
            <person name="Figueroa M."/>
        </authorList>
    </citation>
    <scope>NUCLEOTIDE SEQUENCE [LARGE SCALE GENOMIC DNA]</scope>
    <source>
        <strain evidence="1">21-0</strain>
    </source>
</reference>
<evidence type="ECO:0000313" key="1">
    <source>
        <dbReference type="EMBL" id="KAA1093177.1"/>
    </source>
</evidence>